<dbReference type="PROSITE" id="PS01124">
    <property type="entry name" value="HTH_ARAC_FAMILY_2"/>
    <property type="match status" value="1"/>
</dbReference>
<dbReference type="InterPro" id="IPR018060">
    <property type="entry name" value="HTH_AraC"/>
</dbReference>
<evidence type="ECO:0000256" key="1">
    <source>
        <dbReference type="ARBA" id="ARBA00023015"/>
    </source>
</evidence>
<keyword evidence="1" id="KW-0805">Transcription regulation</keyword>
<accession>A0ABY7HBE3</accession>
<evidence type="ECO:0000256" key="3">
    <source>
        <dbReference type="ARBA" id="ARBA00023163"/>
    </source>
</evidence>
<keyword evidence="3" id="KW-0804">Transcription</keyword>
<dbReference type="InterPro" id="IPR037923">
    <property type="entry name" value="HTH-like"/>
</dbReference>
<evidence type="ECO:0000259" key="4">
    <source>
        <dbReference type="PROSITE" id="PS01124"/>
    </source>
</evidence>
<evidence type="ECO:0000313" key="6">
    <source>
        <dbReference type="Proteomes" id="UP001164459"/>
    </source>
</evidence>
<protein>
    <submittedName>
        <fullName evidence="5">AraC family transcriptional regulator</fullName>
    </submittedName>
</protein>
<evidence type="ECO:0000256" key="2">
    <source>
        <dbReference type="ARBA" id="ARBA00023125"/>
    </source>
</evidence>
<keyword evidence="6" id="KW-1185">Reference proteome</keyword>
<dbReference type="Pfam" id="PF02311">
    <property type="entry name" value="AraC_binding"/>
    <property type="match status" value="1"/>
</dbReference>
<sequence>MAIRTHELAVSVPGLRATRWWTDELHAGMKESYAVARVETGRSEWWSSGKVWRSAPGSLQFKQPGDVHRDVSRDGPGTFQIVAFPAHLVEPVAGKLRVHPQLAADDERGAPFQRLHDAVLSGADRLALEVAVAEAIAAFAAVGDAKCEHTPPVRRAVELLHERLAENVTLDDLAAHADYDKFHLCRAFRAQVGMPPHAYLTRLRIMRAKELLTAGVRPSDVALQVGLYDQSQLNRHFRRIVGTTPGRYAR</sequence>
<dbReference type="Gene3D" id="1.10.10.60">
    <property type="entry name" value="Homeodomain-like"/>
    <property type="match status" value="2"/>
</dbReference>
<dbReference type="RefSeq" id="WP_269038770.1">
    <property type="nucleotide sequence ID" value="NZ_CP114040.1"/>
</dbReference>
<dbReference type="Pfam" id="PF12833">
    <property type="entry name" value="HTH_18"/>
    <property type="match status" value="1"/>
</dbReference>
<feature type="domain" description="HTH araC/xylS-type" evidence="4">
    <location>
        <begin position="154"/>
        <end position="250"/>
    </location>
</feature>
<dbReference type="InterPro" id="IPR003313">
    <property type="entry name" value="AraC-bd"/>
</dbReference>
<organism evidence="5 6">
    <name type="scientific">Nannocystis punicea</name>
    <dbReference type="NCBI Taxonomy" id="2995304"/>
    <lineage>
        <taxon>Bacteria</taxon>
        <taxon>Pseudomonadati</taxon>
        <taxon>Myxococcota</taxon>
        <taxon>Polyangia</taxon>
        <taxon>Nannocystales</taxon>
        <taxon>Nannocystaceae</taxon>
        <taxon>Nannocystis</taxon>
    </lineage>
</organism>
<name>A0ABY7HBE3_9BACT</name>
<dbReference type="PANTHER" id="PTHR46796">
    <property type="entry name" value="HTH-TYPE TRANSCRIPTIONAL ACTIVATOR RHAS-RELATED"/>
    <property type="match status" value="1"/>
</dbReference>
<dbReference type="SUPFAM" id="SSF46689">
    <property type="entry name" value="Homeodomain-like"/>
    <property type="match status" value="2"/>
</dbReference>
<proteinExistence type="predicted"/>
<gene>
    <name evidence="5" type="ORF">O0S08_09715</name>
</gene>
<dbReference type="InterPro" id="IPR050204">
    <property type="entry name" value="AraC_XylS_family_regulators"/>
</dbReference>
<reference evidence="5" key="1">
    <citation type="submission" date="2022-11" db="EMBL/GenBank/DDBJ databases">
        <title>Minimal conservation of predation-associated metabolite biosynthetic gene clusters underscores biosynthetic potential of Myxococcota including descriptions for ten novel species: Archangium lansinium sp. nov., Myxococcus landrumus sp. nov., Nannocystis bai.</title>
        <authorList>
            <person name="Ahearne A."/>
            <person name="Stevens C."/>
            <person name="Dowd S."/>
        </authorList>
    </citation>
    <scope>NUCLEOTIDE SEQUENCE</scope>
    <source>
        <strain evidence="5">Fl3</strain>
    </source>
</reference>
<dbReference type="SMART" id="SM00342">
    <property type="entry name" value="HTH_ARAC"/>
    <property type="match status" value="1"/>
</dbReference>
<evidence type="ECO:0000313" key="5">
    <source>
        <dbReference type="EMBL" id="WAS96423.1"/>
    </source>
</evidence>
<keyword evidence="2" id="KW-0238">DNA-binding</keyword>
<dbReference type="EMBL" id="CP114040">
    <property type="protein sequence ID" value="WAS96423.1"/>
    <property type="molecule type" value="Genomic_DNA"/>
</dbReference>
<dbReference type="InterPro" id="IPR009057">
    <property type="entry name" value="Homeodomain-like_sf"/>
</dbReference>
<dbReference type="SUPFAM" id="SSF51215">
    <property type="entry name" value="Regulatory protein AraC"/>
    <property type="match status" value="1"/>
</dbReference>
<dbReference type="Proteomes" id="UP001164459">
    <property type="component" value="Chromosome"/>
</dbReference>
<dbReference type="PANTHER" id="PTHR46796:SF2">
    <property type="entry name" value="TRANSCRIPTIONAL REGULATORY PROTEIN"/>
    <property type="match status" value="1"/>
</dbReference>